<protein>
    <recommendedName>
        <fullName evidence="4">Outer membrane protein assembly factor BamB</fullName>
    </recommendedName>
</protein>
<dbReference type="GO" id="GO:0051205">
    <property type="term" value="P:protein insertion into membrane"/>
    <property type="evidence" value="ECO:0007669"/>
    <property type="project" value="UniProtKB-UniRule"/>
</dbReference>
<dbReference type="PROSITE" id="PS51257">
    <property type="entry name" value="PROKAR_LIPOPROTEIN"/>
    <property type="match status" value="1"/>
</dbReference>
<dbReference type="Gene3D" id="2.130.10.10">
    <property type="entry name" value="YVTN repeat-like/Quinoprotein amine dehydrogenase"/>
    <property type="match status" value="1"/>
</dbReference>
<evidence type="ECO:0000256" key="2">
    <source>
        <dbReference type="ARBA" id="ARBA00023136"/>
    </source>
</evidence>
<dbReference type="InterPro" id="IPR002372">
    <property type="entry name" value="PQQ_rpt_dom"/>
</dbReference>
<evidence type="ECO:0000259" key="6">
    <source>
        <dbReference type="Pfam" id="PF13360"/>
    </source>
</evidence>
<feature type="chain" id="PRO_5044280092" description="Outer membrane protein assembly factor BamB" evidence="5">
    <location>
        <begin position="23"/>
        <end position="386"/>
    </location>
</feature>
<dbReference type="GO" id="GO:0009279">
    <property type="term" value="C:cell outer membrane"/>
    <property type="evidence" value="ECO:0007669"/>
    <property type="project" value="UniProtKB-SubCell"/>
</dbReference>
<dbReference type="InterPro" id="IPR011047">
    <property type="entry name" value="Quinoprotein_ADH-like_sf"/>
</dbReference>
<dbReference type="PANTHER" id="PTHR34512:SF30">
    <property type="entry name" value="OUTER MEMBRANE PROTEIN ASSEMBLY FACTOR BAMB"/>
    <property type="match status" value="1"/>
</dbReference>
<dbReference type="SUPFAM" id="SSF50998">
    <property type="entry name" value="Quinoprotein alcohol dehydrogenase-like"/>
    <property type="match status" value="1"/>
</dbReference>
<dbReference type="Pfam" id="PF13360">
    <property type="entry name" value="PQQ_2"/>
    <property type="match status" value="1"/>
</dbReference>
<comment type="similarity">
    <text evidence="4">Belongs to the BamB family.</text>
</comment>
<dbReference type="EMBL" id="CP162601">
    <property type="protein sequence ID" value="XDK24644.1"/>
    <property type="molecule type" value="Genomic_DNA"/>
</dbReference>
<evidence type="ECO:0000256" key="3">
    <source>
        <dbReference type="ARBA" id="ARBA00023237"/>
    </source>
</evidence>
<feature type="domain" description="Pyrrolo-quinoline quinone repeat" evidence="6">
    <location>
        <begin position="75"/>
        <end position="311"/>
    </location>
</feature>
<proteinExistence type="inferred from homology"/>
<accession>A0AB39HCU0</accession>
<keyword evidence="3 4" id="KW-0998">Cell outer membrane</keyword>
<evidence type="ECO:0000313" key="7">
    <source>
        <dbReference type="EMBL" id="XDK24644.1"/>
    </source>
</evidence>
<keyword evidence="4" id="KW-0564">Palmitate</keyword>
<sequence length="386" mass="41927">MKQTLTKALMSLAVVSALVGCAGEEDAIVMAPLPLVENQFETQTEWRASVGDGVEHYFSRLAPLYAYDKVFVASRDGVIKALSPDQGDRVWKVELDDDDDARLSGGLSAAYGKLYVGTENGQVYALNEETGDTQWRVQIGGEILSKPLADNNLIMINTSQGELVALNPDNGEQVWSITVDEPNLSLRGDSSPAAVSGGVFWGTANGRLAAAISERGQLLWQQSIGSPQGSTEIDRLVDVDSSPVIIGSDLYIVGINGNLTSIDLRSGKPRWKRRYSSAIDMATDGSDLFLVTDKDHLVAVDARSGTELWQNKQLQYRLLTAPKLIDGYLVVGDAEGYLHWLDPDTGDFVAQQEIDDSGFAVGPVSVDDGYVIMTRDGDIKKLKIRR</sequence>
<dbReference type="RefSeq" id="WP_306100711.1">
    <property type="nucleotide sequence ID" value="NZ_CP162601.1"/>
</dbReference>
<dbReference type="KEGG" id="vih:AB0763_10610"/>
<keyword evidence="2 4" id="KW-0472">Membrane</keyword>
<dbReference type="HAMAP" id="MF_00923">
    <property type="entry name" value="OM_assembly_BamB"/>
    <property type="match status" value="1"/>
</dbReference>
<name>A0AB39HCU0_9VIBR</name>
<keyword evidence="1 4" id="KW-0732">Signal</keyword>
<dbReference type="InterPro" id="IPR017687">
    <property type="entry name" value="BamB"/>
</dbReference>
<comment type="subcellular location">
    <subcellularLocation>
        <location evidence="4">Cell outer membrane</location>
        <topology evidence="4">Lipid-anchor</topology>
    </subcellularLocation>
</comment>
<comment type="subunit">
    <text evidence="4">Part of the Bam complex.</text>
</comment>
<evidence type="ECO:0000256" key="4">
    <source>
        <dbReference type="HAMAP-Rule" id="MF_00923"/>
    </source>
</evidence>
<organism evidence="7">
    <name type="scientific">Vibrio sp. HB236076</name>
    <dbReference type="NCBI Taxonomy" id="3232307"/>
    <lineage>
        <taxon>Bacteria</taxon>
        <taxon>Pseudomonadati</taxon>
        <taxon>Pseudomonadota</taxon>
        <taxon>Gammaproteobacteria</taxon>
        <taxon>Vibrionales</taxon>
        <taxon>Vibrionaceae</taxon>
        <taxon>Vibrio</taxon>
    </lineage>
</organism>
<dbReference type="AlphaFoldDB" id="A0AB39HCU0"/>
<feature type="signal peptide" evidence="5">
    <location>
        <begin position="1"/>
        <end position="22"/>
    </location>
</feature>
<dbReference type="SMART" id="SM00564">
    <property type="entry name" value="PQQ"/>
    <property type="match status" value="7"/>
</dbReference>
<gene>
    <name evidence="4 7" type="primary">bamB</name>
    <name evidence="7" type="ORF">AB0763_10610</name>
</gene>
<evidence type="ECO:0000256" key="5">
    <source>
        <dbReference type="SAM" id="SignalP"/>
    </source>
</evidence>
<reference evidence="7" key="1">
    <citation type="submission" date="2024-07" db="EMBL/GenBank/DDBJ databases">
        <title>Genome Analysis of a Potential Novel Vibrio Species Secreting pH- and Thermo-stable Alginate Lyase and its Application in Producing Alginate Oligosaccharides.</title>
        <authorList>
            <person name="Huang H."/>
            <person name="Bao K."/>
        </authorList>
    </citation>
    <scope>NUCLEOTIDE SEQUENCE</scope>
    <source>
        <strain evidence="7">HB236076</strain>
    </source>
</reference>
<dbReference type="InterPro" id="IPR015943">
    <property type="entry name" value="WD40/YVTN_repeat-like_dom_sf"/>
</dbReference>
<evidence type="ECO:0000256" key="1">
    <source>
        <dbReference type="ARBA" id="ARBA00022729"/>
    </source>
</evidence>
<dbReference type="NCBIfam" id="NF008351">
    <property type="entry name" value="PRK11138.1"/>
    <property type="match status" value="1"/>
</dbReference>
<keyword evidence="4" id="KW-0449">Lipoprotein</keyword>
<dbReference type="GO" id="GO:0043165">
    <property type="term" value="P:Gram-negative-bacterium-type cell outer membrane assembly"/>
    <property type="evidence" value="ECO:0007669"/>
    <property type="project" value="UniProtKB-UniRule"/>
</dbReference>
<dbReference type="NCBIfam" id="TIGR03300">
    <property type="entry name" value="assembly_YfgL"/>
    <property type="match status" value="1"/>
</dbReference>
<dbReference type="InterPro" id="IPR018391">
    <property type="entry name" value="PQQ_b-propeller_rpt"/>
</dbReference>
<comment type="function">
    <text evidence="4">Part of the outer membrane protein assembly complex, which is involved in assembly and insertion of beta-barrel proteins into the outer membrane.</text>
</comment>
<dbReference type="PANTHER" id="PTHR34512">
    <property type="entry name" value="CELL SURFACE PROTEIN"/>
    <property type="match status" value="1"/>
</dbReference>